<feature type="region of interest" description="Disordered" evidence="1">
    <location>
        <begin position="93"/>
        <end position="120"/>
    </location>
</feature>
<keyword evidence="4" id="KW-1185">Reference proteome</keyword>
<accession>A0A4Y6PPH9</accession>
<keyword evidence="2" id="KW-1133">Transmembrane helix</keyword>
<evidence type="ECO:0000256" key="1">
    <source>
        <dbReference type="SAM" id="MobiDB-lite"/>
    </source>
</evidence>
<dbReference type="NCBIfam" id="TIGR02532">
    <property type="entry name" value="IV_pilin_GFxxxE"/>
    <property type="match status" value="1"/>
</dbReference>
<sequence length="233" mass="25781">MTHRPTSPLRTTKGMTIIEVMVVMFIVAGLAGMSFYAVGALTATDLRDEAMRMTSAMKYTWTRAAVNGAQYRMVIDLEAGEYHTEVTDAPVVQEAPDNAGSSEGVLPEEAQERENAKKANASDLFGEESDPFGVHRAPTYEQVQDGAIEPRAFESGVKIKEVHVAYQDTPITSGKVAVNFFPDGFQQPVIIVLTNEEEDDFFSLVNEPLTGRVKLFSKRIEDREMLEHGEDDD</sequence>
<protein>
    <submittedName>
        <fullName evidence="3">Type II secretion system protein</fullName>
    </submittedName>
</protein>
<dbReference type="InterPro" id="IPR045584">
    <property type="entry name" value="Pilin-like"/>
</dbReference>
<dbReference type="AlphaFoldDB" id="A0A4Y6PPH9"/>
<reference evidence="3 4" key="1">
    <citation type="submission" date="2019-06" db="EMBL/GenBank/DDBJ databases">
        <title>Persicimonas caeni gen. nov., sp. nov., a predatory bacterium isolated from solar saltern.</title>
        <authorList>
            <person name="Wang S."/>
        </authorList>
    </citation>
    <scope>NUCLEOTIDE SEQUENCE [LARGE SCALE GENOMIC DNA]</scope>
    <source>
        <strain evidence="3 4">YN101</strain>
    </source>
</reference>
<accession>A0A5B8Y0X8</accession>
<dbReference type="InterPro" id="IPR012902">
    <property type="entry name" value="N_methyl_site"/>
</dbReference>
<feature type="transmembrane region" description="Helical" evidence="2">
    <location>
        <begin position="20"/>
        <end position="43"/>
    </location>
</feature>
<proteinExistence type="predicted"/>
<evidence type="ECO:0000313" key="3">
    <source>
        <dbReference type="EMBL" id="QDG50113.1"/>
    </source>
</evidence>
<keyword evidence="2" id="KW-0472">Membrane</keyword>
<dbReference type="RefSeq" id="WP_141196609.1">
    <property type="nucleotide sequence ID" value="NZ_CP041186.1"/>
</dbReference>
<keyword evidence="2" id="KW-0812">Transmembrane</keyword>
<evidence type="ECO:0000313" key="4">
    <source>
        <dbReference type="Proteomes" id="UP000315995"/>
    </source>
</evidence>
<name>A0A4Y6PPH9_PERCE</name>
<dbReference type="EMBL" id="CP041186">
    <property type="protein sequence ID" value="QDG50113.1"/>
    <property type="molecule type" value="Genomic_DNA"/>
</dbReference>
<dbReference type="OrthoDB" id="5507383at2"/>
<organism evidence="3 4">
    <name type="scientific">Persicimonas caeni</name>
    <dbReference type="NCBI Taxonomy" id="2292766"/>
    <lineage>
        <taxon>Bacteria</taxon>
        <taxon>Deltaproteobacteria</taxon>
        <taxon>Bradymonadales</taxon>
        <taxon>Bradymonadaceae</taxon>
        <taxon>Persicimonas</taxon>
    </lineage>
</organism>
<dbReference type="Proteomes" id="UP000315995">
    <property type="component" value="Chromosome"/>
</dbReference>
<gene>
    <name evidence="3" type="ORF">FIV42_05000</name>
</gene>
<dbReference type="SUPFAM" id="SSF54523">
    <property type="entry name" value="Pili subunits"/>
    <property type="match status" value="1"/>
</dbReference>
<evidence type="ECO:0000256" key="2">
    <source>
        <dbReference type="SAM" id="Phobius"/>
    </source>
</evidence>